<feature type="signal peptide" evidence="2">
    <location>
        <begin position="1"/>
        <end position="22"/>
    </location>
</feature>
<proteinExistence type="predicted"/>
<feature type="compositionally biased region" description="Low complexity" evidence="1">
    <location>
        <begin position="199"/>
        <end position="235"/>
    </location>
</feature>
<name>A0A0L6JL09_9FIRM</name>
<evidence type="ECO:0000256" key="1">
    <source>
        <dbReference type="SAM" id="MobiDB-lite"/>
    </source>
</evidence>
<evidence type="ECO:0000313" key="5">
    <source>
        <dbReference type="Proteomes" id="UP000036923"/>
    </source>
</evidence>
<feature type="domain" description="Copper amine oxidase-like N-terminal" evidence="3">
    <location>
        <begin position="38"/>
        <end position="82"/>
    </location>
</feature>
<reference evidence="5" key="1">
    <citation type="submission" date="2015-07" db="EMBL/GenBank/DDBJ databases">
        <title>Near-Complete Genome Sequence of the Cellulolytic Bacterium Bacteroides (Pseudobacteroides) cellulosolvens ATCC 35603.</title>
        <authorList>
            <person name="Dassa B."/>
            <person name="Utturkar S.M."/>
            <person name="Klingeman D.M."/>
            <person name="Hurt R.A."/>
            <person name="Keller M."/>
            <person name="Xu J."/>
            <person name="Reddy Y.H.K."/>
            <person name="Borovok I."/>
            <person name="Grinberg I.R."/>
            <person name="Lamed R."/>
            <person name="Zhivin O."/>
            <person name="Bayer E.A."/>
            <person name="Brown S.D."/>
        </authorList>
    </citation>
    <scope>NUCLEOTIDE SEQUENCE [LARGE SCALE GENOMIC DNA]</scope>
    <source>
        <strain evidence="5">DSM 2933</strain>
    </source>
</reference>
<organism evidence="4 5">
    <name type="scientific">Pseudobacteroides cellulosolvens ATCC 35603 = DSM 2933</name>
    <dbReference type="NCBI Taxonomy" id="398512"/>
    <lineage>
        <taxon>Bacteria</taxon>
        <taxon>Bacillati</taxon>
        <taxon>Bacillota</taxon>
        <taxon>Clostridia</taxon>
        <taxon>Eubacteriales</taxon>
        <taxon>Oscillospiraceae</taxon>
        <taxon>Pseudobacteroides</taxon>
    </lineage>
</organism>
<sequence length="300" mass="31700" precursor="true">MKRLLSGLVIGGILSTCIFANAGPTNWTATKALFKVMVRGQEYVSETPPIVIESRTYLPLRAMGNVLGVSVEWNDKLKQAEVGMAIDLNDTAKTETALSDSEKAKWKNKSWKALKAEFKVIVRGDELDSEYPPVVVEGRTFLPLRVLGDALGVKVDWNDKLKQAEVDMGVTTTPEVTPIPGAMITTTPAATVTPAATPATVTPAATPTPAATATATPATSYSTSSYVAPAATPTPTKAPTPTPDPYDDWYNYGSTPAPTTPAPTTPAPTTPAPTTPAPTTPAPTKAPTAVPDPYDDWDNY</sequence>
<dbReference type="InterPro" id="IPR012854">
    <property type="entry name" value="Cu_amine_oxidase-like_N"/>
</dbReference>
<dbReference type="PRINTS" id="PR01217">
    <property type="entry name" value="PRICHEXTENSN"/>
</dbReference>
<dbReference type="Gene3D" id="3.30.457.10">
    <property type="entry name" value="Copper amine oxidase-like, N-terminal domain"/>
    <property type="match status" value="1"/>
</dbReference>
<comment type="caution">
    <text evidence="4">The sequence shown here is derived from an EMBL/GenBank/DDBJ whole genome shotgun (WGS) entry which is preliminary data.</text>
</comment>
<feature type="compositionally biased region" description="Pro residues" evidence="1">
    <location>
        <begin position="258"/>
        <end position="281"/>
    </location>
</feature>
<keyword evidence="2" id="KW-0732">Signal</keyword>
<evidence type="ECO:0000256" key="2">
    <source>
        <dbReference type="SAM" id="SignalP"/>
    </source>
</evidence>
<dbReference type="SUPFAM" id="SSF55383">
    <property type="entry name" value="Copper amine oxidase, domain N"/>
    <property type="match status" value="2"/>
</dbReference>
<evidence type="ECO:0000313" key="4">
    <source>
        <dbReference type="EMBL" id="KNY26408.1"/>
    </source>
</evidence>
<evidence type="ECO:0000259" key="3">
    <source>
        <dbReference type="Pfam" id="PF07833"/>
    </source>
</evidence>
<dbReference type="EMBL" id="LGTC01000001">
    <property type="protein sequence ID" value="KNY26408.1"/>
    <property type="molecule type" value="Genomic_DNA"/>
</dbReference>
<dbReference type="eggNOG" id="COG4632">
    <property type="taxonomic scope" value="Bacteria"/>
</dbReference>
<dbReference type="Pfam" id="PF07833">
    <property type="entry name" value="Cu_amine_oxidN1"/>
    <property type="match status" value="2"/>
</dbReference>
<feature type="domain" description="Copper amine oxidase-like N-terminal" evidence="3">
    <location>
        <begin position="122"/>
        <end position="170"/>
    </location>
</feature>
<feature type="chain" id="PRO_5005566139" evidence="2">
    <location>
        <begin position="23"/>
        <end position="300"/>
    </location>
</feature>
<feature type="region of interest" description="Disordered" evidence="1">
    <location>
        <begin position="199"/>
        <end position="300"/>
    </location>
</feature>
<dbReference type="STRING" id="398512.Bccel_1670"/>
<dbReference type="InterPro" id="IPR036582">
    <property type="entry name" value="Mao_N_sf"/>
</dbReference>
<gene>
    <name evidence="4" type="ORF">Bccel_1670</name>
</gene>
<dbReference type="AlphaFoldDB" id="A0A0L6JL09"/>
<accession>A0A0L6JL09</accession>
<dbReference type="Proteomes" id="UP000036923">
    <property type="component" value="Unassembled WGS sequence"/>
</dbReference>
<dbReference type="OrthoDB" id="1357684at2"/>
<keyword evidence="5" id="KW-1185">Reference proteome</keyword>
<dbReference type="PATRIC" id="fig|398512.5.peg.1740"/>
<protein>
    <submittedName>
        <fullName evidence="4">Copper amine oxidase-like domain-containing protein</fullName>
    </submittedName>
</protein>
<dbReference type="RefSeq" id="WP_036941391.1">
    <property type="nucleotide sequence ID" value="NZ_JQKC01000015.1"/>
</dbReference>